<feature type="region of interest" description="Disordered" evidence="1">
    <location>
        <begin position="1"/>
        <end position="116"/>
    </location>
</feature>
<feature type="non-terminal residue" evidence="2">
    <location>
        <position position="1"/>
    </location>
</feature>
<evidence type="ECO:0000313" key="2">
    <source>
        <dbReference type="EMBL" id="CEK63190.1"/>
    </source>
</evidence>
<reference evidence="2" key="1">
    <citation type="submission" date="2014-12" db="EMBL/GenBank/DDBJ databases">
        <title>Insight into the proteome of Arion vulgaris.</title>
        <authorList>
            <person name="Aradska J."/>
            <person name="Bulat T."/>
            <person name="Smidak R."/>
            <person name="Sarate P."/>
            <person name="Gangsoo J."/>
            <person name="Sialana F."/>
            <person name="Bilban M."/>
            <person name="Lubec G."/>
        </authorList>
    </citation>
    <scope>NUCLEOTIDE SEQUENCE</scope>
    <source>
        <tissue evidence="2">Skin</tissue>
    </source>
</reference>
<dbReference type="AlphaFoldDB" id="A0A0B6Z635"/>
<name>A0A0B6Z635_9EUPU</name>
<evidence type="ECO:0000256" key="1">
    <source>
        <dbReference type="SAM" id="MobiDB-lite"/>
    </source>
</evidence>
<organism evidence="2">
    <name type="scientific">Arion vulgaris</name>
    <dbReference type="NCBI Taxonomy" id="1028688"/>
    <lineage>
        <taxon>Eukaryota</taxon>
        <taxon>Metazoa</taxon>
        <taxon>Spiralia</taxon>
        <taxon>Lophotrochozoa</taxon>
        <taxon>Mollusca</taxon>
        <taxon>Gastropoda</taxon>
        <taxon>Heterobranchia</taxon>
        <taxon>Euthyneura</taxon>
        <taxon>Panpulmonata</taxon>
        <taxon>Eupulmonata</taxon>
        <taxon>Stylommatophora</taxon>
        <taxon>Helicina</taxon>
        <taxon>Arionoidea</taxon>
        <taxon>Arionidae</taxon>
        <taxon>Arion</taxon>
    </lineage>
</organism>
<protein>
    <submittedName>
        <fullName evidence="2">Uncharacterized protein</fullName>
    </submittedName>
</protein>
<dbReference type="EMBL" id="HACG01016325">
    <property type="protein sequence ID" value="CEK63190.1"/>
    <property type="molecule type" value="Transcribed_RNA"/>
</dbReference>
<feature type="non-terminal residue" evidence="2">
    <location>
        <position position="116"/>
    </location>
</feature>
<gene>
    <name evidence="2" type="primary">ORF47481</name>
</gene>
<proteinExistence type="predicted"/>
<accession>A0A0B6Z635</accession>
<sequence>VEQFKEKKDKLLKEKTHEKERIEEVHQDKSPWHENEKRYRNDTEKSPQRDEKVNDNPRKDNKETLRHDSHKEDYLKYEDKNVDKDSPRDEKDHDEDKYYGYHEMPVRHDERKETVM</sequence>